<evidence type="ECO:0000313" key="3">
    <source>
        <dbReference type="Proteomes" id="UP000321261"/>
    </source>
</evidence>
<comment type="caution">
    <text evidence="2">The sequence shown here is derived from an EMBL/GenBank/DDBJ whole genome shotgun (WGS) entry which is preliminary data.</text>
</comment>
<feature type="region of interest" description="Disordered" evidence="1">
    <location>
        <begin position="29"/>
        <end position="54"/>
    </location>
</feature>
<dbReference type="Proteomes" id="UP000321261">
    <property type="component" value="Unassembled WGS sequence"/>
</dbReference>
<name>A0A561SMS4_9PSEU</name>
<organism evidence="2 3">
    <name type="scientific">Pseudonocardia hierapolitana</name>
    <dbReference type="NCBI Taxonomy" id="1128676"/>
    <lineage>
        <taxon>Bacteria</taxon>
        <taxon>Bacillati</taxon>
        <taxon>Actinomycetota</taxon>
        <taxon>Actinomycetes</taxon>
        <taxon>Pseudonocardiales</taxon>
        <taxon>Pseudonocardiaceae</taxon>
        <taxon>Pseudonocardia</taxon>
    </lineage>
</organism>
<feature type="compositionally biased region" description="Low complexity" evidence="1">
    <location>
        <begin position="71"/>
        <end position="81"/>
    </location>
</feature>
<gene>
    <name evidence="2" type="ORF">FHX44_112052</name>
</gene>
<keyword evidence="3" id="KW-1185">Reference proteome</keyword>
<reference evidence="2 3" key="1">
    <citation type="submission" date="2019-06" db="EMBL/GenBank/DDBJ databases">
        <title>Sequencing the genomes of 1000 actinobacteria strains.</title>
        <authorList>
            <person name="Klenk H.-P."/>
        </authorList>
    </citation>
    <scope>NUCLEOTIDE SEQUENCE [LARGE SCALE GENOMIC DNA]</scope>
    <source>
        <strain evidence="2 3">DSM 45671</strain>
    </source>
</reference>
<accession>A0A561SMS4</accession>
<dbReference type="RefSeq" id="WP_147255247.1">
    <property type="nucleotide sequence ID" value="NZ_VIWU01000001.1"/>
</dbReference>
<proteinExistence type="predicted"/>
<protein>
    <submittedName>
        <fullName evidence="2">Uncharacterized protein</fullName>
    </submittedName>
</protein>
<evidence type="ECO:0000256" key="1">
    <source>
        <dbReference type="SAM" id="MobiDB-lite"/>
    </source>
</evidence>
<sequence>MAALPPEYLDPNTPPDVVVTDLLRPRVDDPTLGVQLGPRDPDVPAPPTDPVHRLVTVGSPSWCARSRRSTRGASSSPQCPT</sequence>
<evidence type="ECO:0000313" key="2">
    <source>
        <dbReference type="EMBL" id="TWF76164.1"/>
    </source>
</evidence>
<dbReference type="AlphaFoldDB" id="A0A561SMS4"/>
<dbReference type="EMBL" id="VIWU01000001">
    <property type="protein sequence ID" value="TWF76164.1"/>
    <property type="molecule type" value="Genomic_DNA"/>
</dbReference>
<feature type="region of interest" description="Disordered" evidence="1">
    <location>
        <begin position="62"/>
        <end position="81"/>
    </location>
</feature>